<comment type="cofactor">
    <cofactor evidence="11">
        <name>[3Fe-4S] cluster</name>
        <dbReference type="ChEBI" id="CHEBI:21137"/>
    </cofactor>
    <text evidence="11">Binds 1 [3Fe-4S] cluster.</text>
</comment>
<evidence type="ECO:0000256" key="3">
    <source>
        <dbReference type="ARBA" id="ARBA00022485"/>
    </source>
</evidence>
<dbReference type="InterPro" id="IPR053608">
    <property type="entry name" value="SDH/FR_iron-sulfur_subunit"/>
</dbReference>
<evidence type="ECO:0000256" key="9">
    <source>
        <dbReference type="ARBA" id="ARBA00023014"/>
    </source>
</evidence>
<dbReference type="PROSITE" id="PS00198">
    <property type="entry name" value="4FE4S_FER_1"/>
    <property type="match status" value="1"/>
</dbReference>
<evidence type="ECO:0000256" key="4">
    <source>
        <dbReference type="ARBA" id="ARBA00022532"/>
    </source>
</evidence>
<evidence type="ECO:0000259" key="13">
    <source>
        <dbReference type="PROSITE" id="PS51379"/>
    </source>
</evidence>
<dbReference type="NCBIfam" id="TIGR00384">
    <property type="entry name" value="dhsB"/>
    <property type="match status" value="1"/>
</dbReference>
<keyword evidence="6 11" id="KW-0479">Metal-binding</keyword>
<dbReference type="PROSITE" id="PS51379">
    <property type="entry name" value="4FE4S_FER_2"/>
    <property type="match status" value="1"/>
</dbReference>
<proteinExistence type="inferred from homology"/>
<dbReference type="InterPro" id="IPR036010">
    <property type="entry name" value="2Fe-2S_ferredoxin-like_sf"/>
</dbReference>
<evidence type="ECO:0000256" key="10">
    <source>
        <dbReference type="ARBA" id="ARBA00023291"/>
    </source>
</evidence>
<gene>
    <name evidence="14" type="primary">sdhB</name>
    <name evidence="14" type="ORF">LMG7974_00955</name>
</gene>
<feature type="domain" description="4Fe-4S ferredoxin-type" evidence="13">
    <location>
        <begin position="193"/>
        <end position="224"/>
    </location>
</feature>
<dbReference type="InterPro" id="IPR012675">
    <property type="entry name" value="Beta-grasp_dom_sf"/>
</dbReference>
<keyword evidence="15" id="KW-1185">Reference proteome</keyword>
<dbReference type="Proteomes" id="UP000789803">
    <property type="component" value="Unassembled WGS sequence"/>
</dbReference>
<dbReference type="PROSITE" id="PS51085">
    <property type="entry name" value="2FE2S_FER_2"/>
    <property type="match status" value="1"/>
</dbReference>
<keyword evidence="10 11" id="KW-0003">3Fe-4S</keyword>
<dbReference type="CDD" id="cd00207">
    <property type="entry name" value="fer2"/>
    <property type="match status" value="1"/>
</dbReference>
<dbReference type="Pfam" id="PF13085">
    <property type="entry name" value="Fer2_3"/>
    <property type="match status" value="1"/>
</dbReference>
<sequence>MKIVIQRFNGTKTWDQTFEISKEEYSGKTLLGVLLHIKQTKDISLNFTASCRSAICGACAVRVNGHSYLACDTKMEPLLAEYDNPDMIRISPLGNFRVISDLVVDWEPSIENLRKIRPAITAKSEFSEKDGCIQNQAEFDRISKQWDCILCGCCASECSKLEADSSDYMQPFVFTHAYRAAADSRSKDEMLHLKPSLDNGLWMCVHCNECANRCPKGINSHEDIANLRVMAMRKGLKDGSGPGHAEAFLLDMIEGDGRLNEIKLALRSEGVFANMGKMDIAMNLMMAGKMNPLHIFGGEKIEGHDELVKMVNAAKKAEQQGAIK</sequence>
<dbReference type="PANTHER" id="PTHR11921">
    <property type="entry name" value="SUCCINATE DEHYDROGENASE IRON-SULFUR PROTEIN"/>
    <property type="match status" value="1"/>
</dbReference>
<evidence type="ECO:0000256" key="11">
    <source>
        <dbReference type="RuleBase" id="RU361237"/>
    </source>
</evidence>
<dbReference type="InterPro" id="IPR025192">
    <property type="entry name" value="Succ_DH/fum_Rdtase_N"/>
</dbReference>
<dbReference type="NCBIfam" id="NF042952">
    <property type="entry name" value="MFR_FeS_SdhB"/>
    <property type="match status" value="1"/>
</dbReference>
<accession>A0ABN7K785</accession>
<evidence type="ECO:0000313" key="14">
    <source>
        <dbReference type="EMBL" id="CAD7288332.1"/>
    </source>
</evidence>
<keyword evidence="5 11" id="KW-0001">2Fe-2S</keyword>
<comment type="similarity">
    <text evidence="2 11">Belongs to the succinate dehydrogenase/fumarate reductase iron-sulfur protein family.</text>
</comment>
<dbReference type="Pfam" id="PF13183">
    <property type="entry name" value="Fer4_8"/>
    <property type="match status" value="1"/>
</dbReference>
<dbReference type="EC" id="1.3.5.1" evidence="11"/>
<dbReference type="PANTHER" id="PTHR11921:SF29">
    <property type="entry name" value="SUCCINATE DEHYDROGENASE [UBIQUINONE] IRON-SULFUR SUBUNIT, MITOCHONDRIAL"/>
    <property type="match status" value="1"/>
</dbReference>
<evidence type="ECO:0000256" key="1">
    <source>
        <dbReference type="ARBA" id="ARBA00004894"/>
    </source>
</evidence>
<evidence type="ECO:0000313" key="15">
    <source>
        <dbReference type="Proteomes" id="UP000789803"/>
    </source>
</evidence>
<dbReference type="SUPFAM" id="SSF46548">
    <property type="entry name" value="alpha-helical ferredoxin"/>
    <property type="match status" value="1"/>
</dbReference>
<keyword evidence="8 11" id="KW-0408">Iron</keyword>
<dbReference type="GO" id="GO:0016491">
    <property type="term" value="F:oxidoreductase activity"/>
    <property type="evidence" value="ECO:0007669"/>
    <property type="project" value="UniProtKB-KW"/>
</dbReference>
<keyword evidence="4" id="KW-0816">Tricarboxylic acid cycle</keyword>
<dbReference type="InterPro" id="IPR017900">
    <property type="entry name" value="4Fe4S_Fe_S_CS"/>
</dbReference>
<dbReference type="InterPro" id="IPR004489">
    <property type="entry name" value="Succ_DH/fum_Rdtase_Fe-S"/>
</dbReference>
<dbReference type="RefSeq" id="WP_229932757.1">
    <property type="nucleotide sequence ID" value="NZ_CAJHOF010000007.1"/>
</dbReference>
<evidence type="ECO:0000256" key="2">
    <source>
        <dbReference type="ARBA" id="ARBA00009433"/>
    </source>
</evidence>
<dbReference type="InterPro" id="IPR050573">
    <property type="entry name" value="SDH/FRD_Iron-Sulfur"/>
</dbReference>
<evidence type="ECO:0000256" key="8">
    <source>
        <dbReference type="ARBA" id="ARBA00023004"/>
    </source>
</evidence>
<evidence type="ECO:0000256" key="6">
    <source>
        <dbReference type="ARBA" id="ARBA00022723"/>
    </source>
</evidence>
<keyword evidence="3 11" id="KW-0004">4Fe-4S</keyword>
<dbReference type="InterPro" id="IPR001041">
    <property type="entry name" value="2Fe-2S_ferredoxin-type"/>
</dbReference>
<protein>
    <recommendedName>
        <fullName evidence="11">Fumarate reductase iron-sulfur subunit</fullName>
        <ecNumber evidence="11">1.3.5.1</ecNumber>
    </recommendedName>
</protein>
<comment type="cofactor">
    <cofactor evidence="11">
        <name>[4Fe-4S] cluster</name>
        <dbReference type="ChEBI" id="CHEBI:49883"/>
    </cofactor>
    <text evidence="11">Binds 1 [4Fe-4S] cluster.</text>
</comment>
<dbReference type="InterPro" id="IPR006058">
    <property type="entry name" value="2Fe2S_fd_BS"/>
</dbReference>
<dbReference type="InterPro" id="IPR009051">
    <property type="entry name" value="Helical_ferredxn"/>
</dbReference>
<dbReference type="PROSITE" id="PS00197">
    <property type="entry name" value="2FE2S_FER_1"/>
    <property type="match status" value="1"/>
</dbReference>
<comment type="pathway">
    <text evidence="1">Carbohydrate metabolism; tricarboxylic acid cycle; fumarate from succinate (bacterial route): step 1/1.</text>
</comment>
<keyword evidence="9 11" id="KW-0411">Iron-sulfur</keyword>
<evidence type="ECO:0000259" key="12">
    <source>
        <dbReference type="PROSITE" id="PS51085"/>
    </source>
</evidence>
<keyword evidence="7 14" id="KW-0560">Oxidoreductase</keyword>
<dbReference type="Gene3D" id="3.10.20.30">
    <property type="match status" value="1"/>
</dbReference>
<dbReference type="Gene3D" id="1.10.1060.10">
    <property type="entry name" value="Alpha-helical ferredoxin"/>
    <property type="match status" value="1"/>
</dbReference>
<evidence type="ECO:0000256" key="7">
    <source>
        <dbReference type="ARBA" id="ARBA00023002"/>
    </source>
</evidence>
<reference evidence="14 15" key="1">
    <citation type="submission" date="2020-11" db="EMBL/GenBank/DDBJ databases">
        <authorList>
            <person name="Peeters C."/>
        </authorList>
    </citation>
    <scope>NUCLEOTIDE SEQUENCE [LARGE SCALE GENOMIC DNA]</scope>
    <source>
        <strain evidence="14 15">LMG 7974</strain>
    </source>
</reference>
<name>A0ABN7K785_9BACT</name>
<comment type="caution">
    <text evidence="14">The sequence shown here is derived from an EMBL/GenBank/DDBJ whole genome shotgun (WGS) entry which is preliminary data.</text>
</comment>
<comment type="cofactor">
    <cofactor evidence="11">
        <name>[2Fe-2S] cluster</name>
        <dbReference type="ChEBI" id="CHEBI:190135"/>
    </cofactor>
    <text evidence="11">Binds 1 [2Fe-2S] cluster.</text>
</comment>
<evidence type="ECO:0000256" key="5">
    <source>
        <dbReference type="ARBA" id="ARBA00022714"/>
    </source>
</evidence>
<dbReference type="InterPro" id="IPR017896">
    <property type="entry name" value="4Fe4S_Fe-S-bd"/>
</dbReference>
<dbReference type="SUPFAM" id="SSF54292">
    <property type="entry name" value="2Fe-2S ferredoxin-like"/>
    <property type="match status" value="1"/>
</dbReference>
<dbReference type="EMBL" id="CAJHOF010000007">
    <property type="protein sequence ID" value="CAD7288332.1"/>
    <property type="molecule type" value="Genomic_DNA"/>
</dbReference>
<comment type="catalytic activity">
    <reaction evidence="11">
        <text>a menaquinone + succinate = a menaquinol + fumarate</text>
        <dbReference type="Rhea" id="RHEA:27834"/>
        <dbReference type="Rhea" id="RHEA-COMP:9537"/>
        <dbReference type="Rhea" id="RHEA-COMP:9539"/>
        <dbReference type="ChEBI" id="CHEBI:16374"/>
        <dbReference type="ChEBI" id="CHEBI:18151"/>
        <dbReference type="ChEBI" id="CHEBI:29806"/>
        <dbReference type="ChEBI" id="CHEBI:30031"/>
        <dbReference type="EC" id="1.3.5.1"/>
    </reaction>
</comment>
<feature type="domain" description="2Fe-2S ferredoxin-type" evidence="12">
    <location>
        <begin position="1"/>
        <end position="88"/>
    </location>
</feature>
<organism evidence="14 15">
    <name type="scientific">Campylobacter majalis</name>
    <dbReference type="NCBI Taxonomy" id="2790656"/>
    <lineage>
        <taxon>Bacteria</taxon>
        <taxon>Pseudomonadati</taxon>
        <taxon>Campylobacterota</taxon>
        <taxon>Epsilonproteobacteria</taxon>
        <taxon>Campylobacterales</taxon>
        <taxon>Campylobacteraceae</taxon>
        <taxon>Campylobacter</taxon>
    </lineage>
</organism>